<reference evidence="2 3" key="1">
    <citation type="submission" date="2019-07" db="EMBL/GenBank/DDBJ databases">
        <title>Whole genome shotgun sequence of Kocuria turfanensis NBRC 107627.</title>
        <authorList>
            <person name="Hosoyama A."/>
            <person name="Uohara A."/>
            <person name="Ohji S."/>
            <person name="Ichikawa N."/>
        </authorList>
    </citation>
    <scope>NUCLEOTIDE SEQUENCE [LARGE SCALE GENOMIC DNA]</scope>
    <source>
        <strain evidence="2 3">NBRC 107627</strain>
    </source>
</reference>
<comment type="caution">
    <text evidence="2">The sequence shown here is derived from an EMBL/GenBank/DDBJ whole genome shotgun (WGS) entry which is preliminary data.</text>
</comment>
<name>A0A512IAJ4_9MICC</name>
<sequence>MSPGRNPQSRSETPVRKEAAMSALWVLGLHFTLICYFMFQLEYVGLFGTRRGPMDPFYTAFTVIGMIAGVVLPSVVSYLVLGSWRMVSVAALLGGVICSVSVPLLLRYAGL</sequence>
<feature type="transmembrane region" description="Helical" evidence="1">
    <location>
        <begin position="60"/>
        <end position="81"/>
    </location>
</feature>
<proteinExistence type="predicted"/>
<evidence type="ECO:0000313" key="2">
    <source>
        <dbReference type="EMBL" id="GEO94714.1"/>
    </source>
</evidence>
<evidence type="ECO:0008006" key="4">
    <source>
        <dbReference type="Google" id="ProtNLM"/>
    </source>
</evidence>
<evidence type="ECO:0000256" key="1">
    <source>
        <dbReference type="SAM" id="Phobius"/>
    </source>
</evidence>
<organism evidence="2 3">
    <name type="scientific">Kocuria turfanensis</name>
    <dbReference type="NCBI Taxonomy" id="388357"/>
    <lineage>
        <taxon>Bacteria</taxon>
        <taxon>Bacillati</taxon>
        <taxon>Actinomycetota</taxon>
        <taxon>Actinomycetes</taxon>
        <taxon>Micrococcales</taxon>
        <taxon>Micrococcaceae</taxon>
        <taxon>Kocuria</taxon>
    </lineage>
</organism>
<keyword evidence="1" id="KW-1133">Transmembrane helix</keyword>
<gene>
    <name evidence="2" type="ORF">KTU01_08370</name>
</gene>
<feature type="transmembrane region" description="Helical" evidence="1">
    <location>
        <begin position="87"/>
        <end position="106"/>
    </location>
</feature>
<accession>A0A512IAJ4</accession>
<keyword evidence="3" id="KW-1185">Reference proteome</keyword>
<evidence type="ECO:0000313" key="3">
    <source>
        <dbReference type="Proteomes" id="UP000321103"/>
    </source>
</evidence>
<feature type="transmembrane region" description="Helical" evidence="1">
    <location>
        <begin position="20"/>
        <end position="39"/>
    </location>
</feature>
<protein>
    <recommendedName>
        <fullName evidence="4">Major facilitator superfamily (MFS) profile domain-containing protein</fullName>
    </recommendedName>
</protein>
<keyword evidence="1" id="KW-0472">Membrane</keyword>
<dbReference type="STRING" id="388357.GCA_001580365_03359"/>
<dbReference type="RefSeq" id="WP_062736706.1">
    <property type="nucleotide sequence ID" value="NZ_BJZS01000026.1"/>
</dbReference>
<keyword evidence="1" id="KW-0812">Transmembrane</keyword>
<dbReference type="EMBL" id="BJZS01000026">
    <property type="protein sequence ID" value="GEO94714.1"/>
    <property type="molecule type" value="Genomic_DNA"/>
</dbReference>
<dbReference type="AlphaFoldDB" id="A0A512IAJ4"/>
<dbReference type="Proteomes" id="UP000321103">
    <property type="component" value="Unassembled WGS sequence"/>
</dbReference>